<organism evidence="2 3">
    <name type="scientific">Burkholderia gladioli</name>
    <name type="common">Pseudomonas marginata</name>
    <name type="synonym">Phytomonas marginata</name>
    <dbReference type="NCBI Taxonomy" id="28095"/>
    <lineage>
        <taxon>Bacteria</taxon>
        <taxon>Pseudomonadati</taxon>
        <taxon>Pseudomonadota</taxon>
        <taxon>Betaproteobacteria</taxon>
        <taxon>Burkholderiales</taxon>
        <taxon>Burkholderiaceae</taxon>
        <taxon>Burkholderia</taxon>
    </lineage>
</organism>
<evidence type="ECO:0000259" key="1">
    <source>
        <dbReference type="Pfam" id="PF13601"/>
    </source>
</evidence>
<feature type="domain" description="Winged helix DNA-binding" evidence="1">
    <location>
        <begin position="12"/>
        <end position="93"/>
    </location>
</feature>
<dbReference type="AlphaFoldDB" id="A0AB38U2A6"/>
<gene>
    <name evidence="2" type="ORF">NYZ96_21265</name>
</gene>
<reference evidence="2" key="1">
    <citation type="submission" date="2022-09" db="EMBL/GenBank/DDBJ databases">
        <title>Genomic of Burkholderia gladioli.</title>
        <authorList>
            <person name="Wu H."/>
        </authorList>
    </citation>
    <scope>NUCLEOTIDE SEQUENCE</scope>
    <source>
        <strain evidence="2">ZN-S4</strain>
    </source>
</reference>
<proteinExistence type="predicted"/>
<dbReference type="PANTHER" id="PTHR37318">
    <property type="entry name" value="BSL7504 PROTEIN"/>
    <property type="match status" value="1"/>
</dbReference>
<dbReference type="SUPFAM" id="SSF46785">
    <property type="entry name" value="Winged helix' DNA-binding domain"/>
    <property type="match status" value="1"/>
</dbReference>
<dbReference type="InterPro" id="IPR036388">
    <property type="entry name" value="WH-like_DNA-bd_sf"/>
</dbReference>
<sequence length="98" mass="11075">MLDLDEIIHQPVRLRIMAALKALPARESIEFVRLRGIVAATEGNLGAHLATLERHGYVRIEKDFVVKKPRTSITLSTAGRRAFERYVEHLRGILDGET</sequence>
<dbReference type="RefSeq" id="WP_036036422.1">
    <property type="nucleotide sequence ID" value="NZ_CADEPT010000003.1"/>
</dbReference>
<dbReference type="InterPro" id="IPR027395">
    <property type="entry name" value="WH_DNA-bd_dom"/>
</dbReference>
<evidence type="ECO:0000313" key="3">
    <source>
        <dbReference type="Proteomes" id="UP001059745"/>
    </source>
</evidence>
<protein>
    <submittedName>
        <fullName evidence="2">Transcriptional regulator</fullName>
    </submittedName>
</protein>
<dbReference type="PANTHER" id="PTHR37318:SF1">
    <property type="entry name" value="BSL7504 PROTEIN"/>
    <property type="match status" value="1"/>
</dbReference>
<dbReference type="EMBL" id="CP104215">
    <property type="protein sequence ID" value="UWX74065.1"/>
    <property type="molecule type" value="Genomic_DNA"/>
</dbReference>
<name>A0AB38U2A6_BURGA</name>
<dbReference type="InterPro" id="IPR036390">
    <property type="entry name" value="WH_DNA-bd_sf"/>
</dbReference>
<dbReference type="Proteomes" id="UP001059745">
    <property type="component" value="Chromosome 2"/>
</dbReference>
<dbReference type="Gene3D" id="1.10.10.10">
    <property type="entry name" value="Winged helix-like DNA-binding domain superfamily/Winged helix DNA-binding domain"/>
    <property type="match status" value="1"/>
</dbReference>
<dbReference type="Pfam" id="PF13601">
    <property type="entry name" value="HTH_34"/>
    <property type="match status" value="1"/>
</dbReference>
<accession>A0AB38U2A6</accession>
<evidence type="ECO:0000313" key="2">
    <source>
        <dbReference type="EMBL" id="UWX74065.1"/>
    </source>
</evidence>